<keyword evidence="3" id="KW-1015">Disulfide bond</keyword>
<evidence type="ECO:0000256" key="1">
    <source>
        <dbReference type="ARBA" id="ARBA00022656"/>
    </source>
</evidence>
<feature type="region of interest" description="Disordered" evidence="6">
    <location>
        <begin position="189"/>
        <end position="220"/>
    </location>
</feature>
<dbReference type="AlphaFoldDB" id="A0A913YVZ9"/>
<feature type="compositionally biased region" description="Polar residues" evidence="6">
    <location>
        <begin position="442"/>
        <end position="451"/>
    </location>
</feature>
<evidence type="ECO:0000256" key="2">
    <source>
        <dbReference type="ARBA" id="ARBA00022737"/>
    </source>
</evidence>
<dbReference type="GeneID" id="110251394"/>
<evidence type="ECO:0000256" key="3">
    <source>
        <dbReference type="ARBA" id="ARBA00023157"/>
    </source>
</evidence>
<dbReference type="EnsemblMetazoa" id="XM_028662896.1">
    <property type="protein sequence ID" value="XP_028518697.1"/>
    <property type="gene ID" value="LOC110251394"/>
</dbReference>
<feature type="coiled-coil region" evidence="5">
    <location>
        <begin position="320"/>
        <end position="347"/>
    </location>
</feature>
<proteinExistence type="predicted"/>
<feature type="region of interest" description="Disordered" evidence="6">
    <location>
        <begin position="513"/>
        <end position="602"/>
    </location>
</feature>
<feature type="compositionally biased region" description="Polar residues" evidence="6">
    <location>
        <begin position="522"/>
        <end position="537"/>
    </location>
</feature>
<evidence type="ECO:0000313" key="9">
    <source>
        <dbReference type="Proteomes" id="UP000887567"/>
    </source>
</evidence>
<feature type="domain" description="ShKT" evidence="7">
    <location>
        <begin position="708"/>
        <end position="743"/>
    </location>
</feature>
<dbReference type="InterPro" id="IPR003582">
    <property type="entry name" value="ShKT_dom"/>
</dbReference>
<comment type="caution">
    <text evidence="4">Lacks conserved residue(s) required for the propagation of feature annotation.</text>
</comment>
<feature type="compositionally biased region" description="Basic and acidic residues" evidence="6">
    <location>
        <begin position="538"/>
        <end position="596"/>
    </location>
</feature>
<feature type="region of interest" description="Disordered" evidence="6">
    <location>
        <begin position="428"/>
        <end position="487"/>
    </location>
</feature>
<dbReference type="OrthoDB" id="5968713at2759"/>
<feature type="compositionally biased region" description="Basic residues" evidence="6">
    <location>
        <begin position="863"/>
        <end position="874"/>
    </location>
</feature>
<reference evidence="8" key="1">
    <citation type="submission" date="2022-11" db="UniProtKB">
        <authorList>
            <consortium name="EnsemblMetazoa"/>
        </authorList>
    </citation>
    <scope>IDENTIFICATION</scope>
</reference>
<dbReference type="Pfam" id="PF01549">
    <property type="entry name" value="ShK"/>
    <property type="match status" value="1"/>
</dbReference>
<dbReference type="KEGG" id="epa:110251394"/>
<dbReference type="GO" id="GO:0046556">
    <property type="term" value="F:alpha-L-arabinofuranosidase activity"/>
    <property type="evidence" value="ECO:0007669"/>
    <property type="project" value="InterPro"/>
</dbReference>
<dbReference type="PANTHER" id="PTHR22906:SF21">
    <property type="entry name" value="SEMA DOMAIN-CONTAINING PROTEIN"/>
    <property type="match status" value="1"/>
</dbReference>
<sequence length="997" mass="112202">MDFKFIWKCIIVNIVFSLTWCTHFKGLKTNRGCVRILSSGAHDYGIQTNGKQAFIGRLPENFRLKLGGFLGKNRTFGIESVRLGGFYLRQRNYKFFLEKPSKKTSFAKDATFHVVKLQEKPVLYGLELYQRPSWFMQHNKRLQLTLGHVRKSTNHNRDTAFIIKRIACKHKGLSNVQKKTVVIDDESDDVTDDMFDDHSSDASSTNHEAEKPAKPDGLSIDTLSTIHKDRTVTLPASPNNNSSLKAENKLEKVGKPTKNVAEEDNGNTIIEVIQDPDVKTSPTEKEKDIIKEIKNAFKLQRSNKNQSSLQILQNVIDGKVSKLAQDLQKQKEQLKSSSLKKDNAKELQNDANLKESNQKESFHGLVTKLNQDEGHADPKHNQTMIEKDAKTTESYPSKVIISGKPELYDQHTISAHQDEQAISRPIITGKPESFTPDEVSNDKVSGTPQTNSEEKTNLYPAHPKETKEDSSTSNSNSSHVKAQVLPNIGANELKTNVIKGNLQKETIKVSSHFDKPVDGHNVPSQGNNSTGQNTTKDSATKYPEKTSNEKAQAKTKDQEKEIGKLSEEKKQKPEHNQEESAKNDTTQSDKTEKDNGDIVNGEPKLVNDKYEAIARGIIARFPKSINDTIGKGQMTRLVNILKKKIRDRLNNKRLKLANSSDLPSTSHSFIPLKSDIQKNYSSSSLLASILQNENGSLFQPTIFFSEQCDDAFPKACAEWNTKKLCLTFGELMKRYCKKTCNLCDHVATTGFTECDKTCGGGVRLRMIKVHNKQILQQRACNTFKCPVDGGYTPYSNFTACSATCGNGLQYQQRTCTLPPPQFGGKDCSRLGSPIRTRNCFVDCKDKPFVHLYEDEKHVKGYHRHHNNHRKHHRLAVSQSNSSEDHAKDERLKLQKQGYYEYGYGDIPKTNADHVDMSYESPIDRLADMAASSVGKALDEDSLDLVRSSIIQGNGSESPKRTLTEELNAEKEEAMNEQEYEENIARRSSKNDRPWTTD</sequence>
<organism evidence="8 9">
    <name type="scientific">Exaiptasia diaphana</name>
    <name type="common">Tropical sea anemone</name>
    <name type="synonym">Aiptasia pulchella</name>
    <dbReference type="NCBI Taxonomy" id="2652724"/>
    <lineage>
        <taxon>Eukaryota</taxon>
        <taxon>Metazoa</taxon>
        <taxon>Cnidaria</taxon>
        <taxon>Anthozoa</taxon>
        <taxon>Hexacorallia</taxon>
        <taxon>Actiniaria</taxon>
        <taxon>Aiptasiidae</taxon>
        <taxon>Exaiptasia</taxon>
    </lineage>
</organism>
<evidence type="ECO:0000259" key="7">
    <source>
        <dbReference type="PROSITE" id="PS51670"/>
    </source>
</evidence>
<dbReference type="OMA" id="YHAEEAN"/>
<dbReference type="PROSITE" id="PS50092">
    <property type="entry name" value="TSP1"/>
    <property type="match status" value="2"/>
</dbReference>
<feature type="compositionally biased region" description="Basic and acidic residues" evidence="6">
    <location>
        <begin position="452"/>
        <end position="470"/>
    </location>
</feature>
<dbReference type="Gene3D" id="2.80.10.50">
    <property type="match status" value="1"/>
</dbReference>
<dbReference type="PROSITE" id="PS51670">
    <property type="entry name" value="SHKT"/>
    <property type="match status" value="1"/>
</dbReference>
<feature type="region of interest" description="Disordered" evidence="6">
    <location>
        <begin position="968"/>
        <end position="997"/>
    </location>
</feature>
<dbReference type="InterPro" id="IPR007934">
    <property type="entry name" value="AbfB_ABD"/>
</dbReference>
<dbReference type="SMART" id="SM00209">
    <property type="entry name" value="TSP1"/>
    <property type="match status" value="2"/>
</dbReference>
<dbReference type="Pfam" id="PF00090">
    <property type="entry name" value="TSP_1"/>
    <property type="match status" value="2"/>
</dbReference>
<dbReference type="Proteomes" id="UP000887567">
    <property type="component" value="Unplaced"/>
</dbReference>
<dbReference type="InterPro" id="IPR052065">
    <property type="entry name" value="Compl_asym_regulator"/>
</dbReference>
<feature type="region of interest" description="Disordered" evidence="6">
    <location>
        <begin position="371"/>
        <end position="392"/>
    </location>
</feature>
<protein>
    <recommendedName>
        <fullName evidence="7">ShKT domain-containing protein</fullName>
    </recommendedName>
</protein>
<dbReference type="SUPFAM" id="SSF110221">
    <property type="entry name" value="AbfB domain"/>
    <property type="match status" value="1"/>
</dbReference>
<dbReference type="Pfam" id="PF05270">
    <property type="entry name" value="AbfB"/>
    <property type="match status" value="1"/>
</dbReference>
<dbReference type="InterPro" id="IPR000884">
    <property type="entry name" value="TSP1_rpt"/>
</dbReference>
<feature type="region of interest" description="Disordered" evidence="6">
    <location>
        <begin position="863"/>
        <end position="888"/>
    </location>
</feature>
<feature type="compositionally biased region" description="Basic and acidic residues" evidence="6">
    <location>
        <begin position="371"/>
        <end position="391"/>
    </location>
</feature>
<evidence type="ECO:0000256" key="4">
    <source>
        <dbReference type="PROSITE-ProRule" id="PRU01005"/>
    </source>
</evidence>
<dbReference type="SMART" id="SM00254">
    <property type="entry name" value="ShKT"/>
    <property type="match status" value="1"/>
</dbReference>
<evidence type="ECO:0000256" key="5">
    <source>
        <dbReference type="SAM" id="Coils"/>
    </source>
</evidence>
<name>A0A913YVZ9_EXADI</name>
<feature type="region of interest" description="Disordered" evidence="6">
    <location>
        <begin position="231"/>
        <end position="250"/>
    </location>
</feature>
<evidence type="ECO:0000256" key="6">
    <source>
        <dbReference type="SAM" id="MobiDB-lite"/>
    </source>
</evidence>
<dbReference type="InterPro" id="IPR036383">
    <property type="entry name" value="TSP1_rpt_sf"/>
</dbReference>
<evidence type="ECO:0000313" key="8">
    <source>
        <dbReference type="EnsemblMetazoa" id="XP_028518697.1"/>
    </source>
</evidence>
<feature type="compositionally biased region" description="Basic and acidic residues" evidence="6">
    <location>
        <begin position="982"/>
        <end position="997"/>
    </location>
</feature>
<keyword evidence="9" id="KW-1185">Reference proteome</keyword>
<dbReference type="FunFam" id="2.20.100.10:FF:000001">
    <property type="entry name" value="semaphorin-5A isoform X1"/>
    <property type="match status" value="1"/>
</dbReference>
<dbReference type="PANTHER" id="PTHR22906">
    <property type="entry name" value="PROPERDIN"/>
    <property type="match status" value="1"/>
</dbReference>
<dbReference type="SUPFAM" id="SSF82895">
    <property type="entry name" value="TSP-1 type 1 repeat"/>
    <property type="match status" value="2"/>
</dbReference>
<dbReference type="Gene3D" id="1.10.10.1940">
    <property type="match status" value="1"/>
</dbReference>
<dbReference type="InterPro" id="IPR036195">
    <property type="entry name" value="AbfB_ABD_sf"/>
</dbReference>
<dbReference type="RefSeq" id="XP_028518697.1">
    <property type="nucleotide sequence ID" value="XM_028662896.1"/>
</dbReference>
<feature type="compositionally biased region" description="Polar residues" evidence="6">
    <location>
        <begin position="234"/>
        <end position="245"/>
    </location>
</feature>
<keyword evidence="2" id="KW-0677">Repeat</keyword>
<dbReference type="GO" id="GO:0046373">
    <property type="term" value="P:L-arabinose metabolic process"/>
    <property type="evidence" value="ECO:0007669"/>
    <property type="project" value="InterPro"/>
</dbReference>
<keyword evidence="5" id="KW-0175">Coiled coil</keyword>
<dbReference type="Gene3D" id="2.20.100.10">
    <property type="entry name" value="Thrombospondin type-1 (TSP1) repeat"/>
    <property type="match status" value="1"/>
</dbReference>
<keyword evidence="1" id="KW-0800">Toxin</keyword>
<accession>A0A913YVZ9</accession>
<dbReference type="GO" id="GO:0090729">
    <property type="term" value="F:toxin activity"/>
    <property type="evidence" value="ECO:0007669"/>
    <property type="project" value="UniProtKB-KW"/>
</dbReference>